<name>G0TXN9_TRYVY</name>
<feature type="coiled-coil region" evidence="1">
    <location>
        <begin position="422"/>
        <end position="452"/>
    </location>
</feature>
<reference evidence="2" key="1">
    <citation type="journal article" date="2012" name="Proc. Natl. Acad. Sci. U.S.A.">
        <title>Antigenic diversity is generated by distinct evolutionary mechanisms in African trypanosome species.</title>
        <authorList>
            <person name="Jackson A.P."/>
            <person name="Berry A."/>
            <person name="Aslett M."/>
            <person name="Allison H.C."/>
            <person name="Burton P."/>
            <person name="Vavrova-Anderson J."/>
            <person name="Brown R."/>
            <person name="Browne H."/>
            <person name="Corton N."/>
            <person name="Hauser H."/>
            <person name="Gamble J."/>
            <person name="Gilderthorp R."/>
            <person name="Marcello L."/>
            <person name="McQuillan J."/>
            <person name="Otto T.D."/>
            <person name="Quail M.A."/>
            <person name="Sanders M.J."/>
            <person name="van Tonder A."/>
            <person name="Ginger M.L."/>
            <person name="Field M.C."/>
            <person name="Barry J.D."/>
            <person name="Hertz-Fowler C."/>
            <person name="Berriman M."/>
        </authorList>
    </citation>
    <scope>NUCLEOTIDE SEQUENCE</scope>
    <source>
        <strain evidence="2">Y486</strain>
    </source>
</reference>
<proteinExistence type="predicted"/>
<gene>
    <name evidence="2" type="ORF">TVY486_0700730</name>
</gene>
<protein>
    <submittedName>
        <fullName evidence="2">Uncharacterized protein</fullName>
    </submittedName>
</protein>
<dbReference type="VEuPathDB" id="TriTrypDB:TvY486_0700730"/>
<feature type="non-terminal residue" evidence="2">
    <location>
        <position position="1"/>
    </location>
</feature>
<evidence type="ECO:0000313" key="2">
    <source>
        <dbReference type="EMBL" id="CCC48730.1"/>
    </source>
</evidence>
<dbReference type="EMBL" id="HE573023">
    <property type="protein sequence ID" value="CCC48730.1"/>
    <property type="molecule type" value="Genomic_DNA"/>
</dbReference>
<organism evidence="2">
    <name type="scientific">Trypanosoma vivax (strain Y486)</name>
    <dbReference type="NCBI Taxonomy" id="1055687"/>
    <lineage>
        <taxon>Eukaryota</taxon>
        <taxon>Discoba</taxon>
        <taxon>Euglenozoa</taxon>
        <taxon>Kinetoplastea</taxon>
        <taxon>Metakinetoplastina</taxon>
        <taxon>Trypanosomatida</taxon>
        <taxon>Trypanosomatidae</taxon>
        <taxon>Trypanosoma</taxon>
        <taxon>Duttonella</taxon>
    </lineage>
</organism>
<keyword evidence="1" id="KW-0175">Coiled coil</keyword>
<dbReference type="AlphaFoldDB" id="G0TXN9"/>
<accession>G0TXN9</accession>
<sequence length="540" mass="61334">SSVVGTCLARMSRRRTNLMLSPPKTTLQVFDMGLDFRSYLSRVDDNGLPILGNVISYDATKLNELFEPTVGLLVTILHMIAQCTSNATAVIWLQAYDSIQRMYIECARDESVDLVQYAIEARAAIGSSLADDSLTDTNVLCEKLLMLLDQQSGIHGSQAPSQRKVPRDPKGAFCNLHLSDQKCFQDFACNQLHLQDAGPVHHRVNFFMRLIQVLKAESRSRVQIQHRIRDSIFFARYGNKVTVQCHGKWIPFFKTVYTDGRLEQAFALDQQSGIHGSQAPSQRKVPRDPKGAFCNLHLSDQKCFQDFACNQLHLQDAGPVHHRVNFFMRLIQVLKAESRSRVQIQHRIRDSIFFARYGNKVTVQCHGKWIPFFKTVYTDGRLEQAFRIHQFACNNSGCNNESCKGVHPQDRRGIVSSKQMDIHNLRLVAQQIEDEAEQLLVMEEKYSNQETEPLNIHTHRPSIPSLTSPTSDLWRDTVREYVRQTGIPQIQADESLLRTLQDANFLETPAPSTESLTPLLDELDMHAFSTNGSPRDSPHS</sequence>
<evidence type="ECO:0000256" key="1">
    <source>
        <dbReference type="SAM" id="Coils"/>
    </source>
</evidence>